<evidence type="ECO:0000256" key="6">
    <source>
        <dbReference type="ARBA" id="ARBA00037114"/>
    </source>
</evidence>
<dbReference type="NCBIfam" id="NF001159">
    <property type="entry name" value="PRK00150.1-3"/>
    <property type="match status" value="1"/>
</dbReference>
<evidence type="ECO:0000256" key="1">
    <source>
        <dbReference type="ARBA" id="ARBA00010759"/>
    </source>
</evidence>
<accession>A0ABM0QCM9</accession>
<keyword evidence="9" id="KW-1185">Reference proteome</keyword>
<evidence type="ECO:0000256" key="4">
    <source>
        <dbReference type="ARBA" id="ARBA00022801"/>
    </source>
</evidence>
<evidence type="ECO:0000256" key="8">
    <source>
        <dbReference type="SAM" id="MobiDB-lite"/>
    </source>
</evidence>
<comment type="similarity">
    <text evidence="1 7">Belongs to the polypeptide deformylase family.</text>
</comment>
<dbReference type="HAMAP" id="MF_00163">
    <property type="entry name" value="Pep_deformylase"/>
    <property type="match status" value="1"/>
</dbReference>
<dbReference type="InterPro" id="IPR036821">
    <property type="entry name" value="Peptide_deformylase_sf"/>
</dbReference>
<sequence length="287" mass="31820">MITARPLSSRWRHSRKARGDYTSRRPRRLRGLAGKGRAVELPLGRAMGRLCGGLLLGQRLQKAALAGPGCARPCSSTASPDGLEGPARRRSYWQYVRRLVRGAPEPPYPHVCQVGDPVLRTVAAPVEPAQLAGPELQLLVRRLVQVMRHRRCVGLSAPQLGVPLQVLALELPEALCRACAPRLRALRQMEPFPLRVFVNPSLRVLDSRLLTFPEGCESVAGFLACVPRFQAVQISGLDPRGEQVVWQASGWAARIVQHEMDHLQGCLFIDKMDSRTFTNVHWMAVND</sequence>
<evidence type="ECO:0000256" key="5">
    <source>
        <dbReference type="ARBA" id="ARBA00022917"/>
    </source>
</evidence>
<evidence type="ECO:0000313" key="10">
    <source>
        <dbReference type="RefSeq" id="XP_008566120.1"/>
    </source>
</evidence>
<dbReference type="PRINTS" id="PR01576">
    <property type="entry name" value="PDEFORMYLASE"/>
</dbReference>
<evidence type="ECO:0000313" key="9">
    <source>
        <dbReference type="Proteomes" id="UP000694923"/>
    </source>
</evidence>
<evidence type="ECO:0000256" key="3">
    <source>
        <dbReference type="ARBA" id="ARBA00022723"/>
    </source>
</evidence>
<dbReference type="SUPFAM" id="SSF56420">
    <property type="entry name" value="Peptide deformylase"/>
    <property type="match status" value="1"/>
</dbReference>
<dbReference type="RefSeq" id="XP_008566120.1">
    <property type="nucleotide sequence ID" value="XM_008567898.1"/>
</dbReference>
<keyword evidence="5 7" id="KW-0648">Protein biosynthesis</keyword>
<dbReference type="PANTHER" id="PTHR10458:SF2">
    <property type="entry name" value="PEPTIDE DEFORMYLASE, MITOCHONDRIAL"/>
    <property type="match status" value="1"/>
</dbReference>
<comment type="catalytic activity">
    <reaction evidence="7">
        <text>N-terminal N-formyl-L-methionyl-[peptide] + H2O = N-terminal L-methionyl-[peptide] + formate</text>
        <dbReference type="Rhea" id="RHEA:24420"/>
        <dbReference type="Rhea" id="RHEA-COMP:10639"/>
        <dbReference type="Rhea" id="RHEA-COMP:10640"/>
        <dbReference type="ChEBI" id="CHEBI:15377"/>
        <dbReference type="ChEBI" id="CHEBI:15740"/>
        <dbReference type="ChEBI" id="CHEBI:49298"/>
        <dbReference type="ChEBI" id="CHEBI:64731"/>
        <dbReference type="EC" id="3.5.1.88"/>
    </reaction>
</comment>
<dbReference type="PANTHER" id="PTHR10458">
    <property type="entry name" value="PEPTIDE DEFORMYLASE"/>
    <property type="match status" value="1"/>
</dbReference>
<dbReference type="CDD" id="cd00487">
    <property type="entry name" value="Pep_deformylase"/>
    <property type="match status" value="1"/>
</dbReference>
<protein>
    <recommendedName>
        <fullName evidence="2 7">Peptide deformylase</fullName>
        <ecNumber evidence="2 7">3.5.1.88</ecNumber>
    </recommendedName>
</protein>
<dbReference type="Gene3D" id="3.90.45.10">
    <property type="entry name" value="Peptide deformylase"/>
    <property type="match status" value="1"/>
</dbReference>
<name>A0ABM0QCM9_GALVR</name>
<dbReference type="GeneID" id="103586599"/>
<dbReference type="Pfam" id="PF01327">
    <property type="entry name" value="Pep_deformylase"/>
    <property type="match status" value="1"/>
</dbReference>
<comment type="function">
    <text evidence="6 7">Removes the formyl group from the N-terminal Met of newly synthesized proteins.</text>
</comment>
<gene>
    <name evidence="10" type="primary">PDF</name>
</gene>
<proteinExistence type="inferred from homology"/>
<reference evidence="10" key="1">
    <citation type="submission" date="2025-08" db="UniProtKB">
        <authorList>
            <consortium name="RefSeq"/>
        </authorList>
    </citation>
    <scope>IDENTIFICATION</scope>
</reference>
<dbReference type="Proteomes" id="UP000694923">
    <property type="component" value="Unplaced"/>
</dbReference>
<dbReference type="InterPro" id="IPR023635">
    <property type="entry name" value="Peptide_deformylase"/>
</dbReference>
<evidence type="ECO:0000256" key="2">
    <source>
        <dbReference type="ARBA" id="ARBA00012175"/>
    </source>
</evidence>
<keyword evidence="3 7" id="KW-0479">Metal-binding</keyword>
<dbReference type="EC" id="3.5.1.88" evidence="2 7"/>
<keyword evidence="4 7" id="KW-0378">Hydrolase</keyword>
<feature type="region of interest" description="Disordered" evidence="8">
    <location>
        <begin position="1"/>
        <end position="24"/>
    </location>
</feature>
<organism evidence="9 10">
    <name type="scientific">Galeopterus variegatus</name>
    <name type="common">Malayan flying lemur</name>
    <name type="synonym">Cynocephalus variegatus</name>
    <dbReference type="NCBI Taxonomy" id="482537"/>
    <lineage>
        <taxon>Eukaryota</taxon>
        <taxon>Metazoa</taxon>
        <taxon>Chordata</taxon>
        <taxon>Craniata</taxon>
        <taxon>Vertebrata</taxon>
        <taxon>Euteleostomi</taxon>
        <taxon>Mammalia</taxon>
        <taxon>Eutheria</taxon>
        <taxon>Euarchontoglires</taxon>
        <taxon>Dermoptera</taxon>
        <taxon>Cynocephalidae</taxon>
        <taxon>Galeopterus</taxon>
    </lineage>
</organism>
<evidence type="ECO:0000256" key="7">
    <source>
        <dbReference type="RuleBase" id="RU362111"/>
    </source>
</evidence>